<dbReference type="EMBL" id="AB996603">
    <property type="protein sequence ID" value="BAS01877.1"/>
    <property type="molecule type" value="Genomic_DNA"/>
</dbReference>
<reference evidence="2" key="1">
    <citation type="journal article" date="2015" name="Genome Biol. Evol.">
        <title>Nucleomorph Genome Sequences of Two Chlorarachniophytes, Amorphochlora amoebiformis and Lotharella vacuolata.</title>
        <authorList>
            <person name="Suzuki S."/>
            <person name="Shirato S."/>
            <person name="Hirakawa Y."/>
            <person name="Ishida K."/>
        </authorList>
    </citation>
    <scope>NUCLEOTIDE SEQUENCE</scope>
    <source>
        <strain evidence="2">CCMP2058</strain>
    </source>
</reference>
<sequence length="244" mass="29673">MKWISNFVFLTLLLKKKTFLKKRYKKNIIKYSIKKVRNYSFFVWHNYLSFYPSSIQLFHIYYFLPLILFNTKFSNRYISKSDRRKSKFNFSTSHSWLMLEDYFNFSHNSINSFKLVSRCCNYAINIINNHCRKFNQRIKKSKWSILLDIVIIFNTRQWKNIHLKIYNILVCRKLSQSYEKTKNIKISLINKNNSTTNLKIMIFKILKAIFTIKKVSWSYICQLTIDLNDSIIRLLIYSIIKRLL</sequence>
<evidence type="ECO:0000313" key="2">
    <source>
        <dbReference type="EMBL" id="BAS01877.1"/>
    </source>
</evidence>
<keyword evidence="2" id="KW-0542">Nucleomorph</keyword>
<evidence type="ECO:0000256" key="1">
    <source>
        <dbReference type="SAM" id="Phobius"/>
    </source>
</evidence>
<name>A0A0H5BLR2_9EUKA</name>
<dbReference type="AlphaFoldDB" id="A0A0H5BLR2"/>
<feature type="transmembrane region" description="Helical" evidence="1">
    <location>
        <begin position="50"/>
        <end position="69"/>
    </location>
</feature>
<protein>
    <submittedName>
        <fullName evidence="2">Uncharacterized protein</fullName>
    </submittedName>
</protein>
<keyword evidence="1" id="KW-0472">Membrane</keyword>
<keyword evidence="1" id="KW-1133">Transmembrane helix</keyword>
<geneLocation type="nucleomorph" evidence="2"/>
<keyword evidence="1" id="KW-0812">Transmembrane</keyword>
<proteinExistence type="predicted"/>
<organism evidence="2">
    <name type="scientific">Amorphochlora amoebiformis</name>
    <dbReference type="NCBI Taxonomy" id="1561963"/>
    <lineage>
        <taxon>Eukaryota</taxon>
        <taxon>Sar</taxon>
        <taxon>Rhizaria</taxon>
        <taxon>Cercozoa</taxon>
        <taxon>Chlorarachniophyceae</taxon>
        <taxon>Amorphochlora</taxon>
    </lineage>
</organism>
<accession>A0A0H5BLR2</accession>